<proteinExistence type="predicted"/>
<reference evidence="2 3" key="1">
    <citation type="submission" date="2024-02" db="EMBL/GenBank/DDBJ databases">
        <authorList>
            <person name="Grouzdev D."/>
        </authorList>
    </citation>
    <scope>NUCLEOTIDE SEQUENCE [LARGE SCALE GENOMIC DNA]</scope>
    <source>
        <strain evidence="2 3">9N</strain>
    </source>
</reference>
<evidence type="ECO:0000313" key="2">
    <source>
        <dbReference type="EMBL" id="MEF3367667.1"/>
    </source>
</evidence>
<dbReference type="RefSeq" id="WP_332082710.1">
    <property type="nucleotide sequence ID" value="NZ_JAZHYN010000052.1"/>
</dbReference>
<evidence type="ECO:0000313" key="3">
    <source>
        <dbReference type="Proteomes" id="UP001350748"/>
    </source>
</evidence>
<dbReference type="Gene3D" id="3.30.160.250">
    <property type="match status" value="1"/>
</dbReference>
<name>A0ABU7XJV2_9HYPH</name>
<comment type="caution">
    <text evidence="2">The sequence shown here is derived from an EMBL/GenBank/DDBJ whole genome shotgun (WGS) entry which is preliminary data.</text>
</comment>
<feature type="domain" description="HicB-like antitoxin of toxin-antitoxin system" evidence="1">
    <location>
        <begin position="16"/>
        <end position="68"/>
    </location>
</feature>
<dbReference type="Proteomes" id="UP001350748">
    <property type="component" value="Unassembled WGS sequence"/>
</dbReference>
<organism evidence="2 3">
    <name type="scientific">Methylocystis borbori</name>
    <dbReference type="NCBI Taxonomy" id="3118750"/>
    <lineage>
        <taxon>Bacteria</taxon>
        <taxon>Pseudomonadati</taxon>
        <taxon>Pseudomonadota</taxon>
        <taxon>Alphaproteobacteria</taxon>
        <taxon>Hyphomicrobiales</taxon>
        <taxon>Methylocystaceae</taxon>
        <taxon>Methylocystis</taxon>
    </lineage>
</organism>
<dbReference type="EMBL" id="JAZHYN010000052">
    <property type="protein sequence ID" value="MEF3367667.1"/>
    <property type="molecule type" value="Genomic_DNA"/>
</dbReference>
<evidence type="ECO:0000259" key="1">
    <source>
        <dbReference type="Pfam" id="PF15919"/>
    </source>
</evidence>
<dbReference type="Pfam" id="PF15919">
    <property type="entry name" value="HicB_lk_antitox"/>
    <property type="match status" value="1"/>
</dbReference>
<accession>A0ABU7XJV2</accession>
<gene>
    <name evidence="2" type="ORF">V3H18_14095</name>
</gene>
<dbReference type="InterPro" id="IPR035069">
    <property type="entry name" value="TTHA1013/TTHA0281-like"/>
</dbReference>
<sequence length="72" mass="7327">MSDPSPYHYDVAPLPPEDGGGYVVSFPDIPGCLGVGETPEEAIEDAKAACFACLDALKAVDRPAPVPSAPAA</sequence>
<protein>
    <submittedName>
        <fullName evidence="2">Type II toxin-antitoxin system HicB family antitoxin</fullName>
    </submittedName>
</protein>
<keyword evidence="3" id="KW-1185">Reference proteome</keyword>
<dbReference type="SUPFAM" id="SSF143100">
    <property type="entry name" value="TTHA1013/TTHA0281-like"/>
    <property type="match status" value="1"/>
</dbReference>
<dbReference type="InterPro" id="IPR031807">
    <property type="entry name" value="HicB-like"/>
</dbReference>